<dbReference type="SMR" id="A2FZR9"/>
<dbReference type="GO" id="GO:0005509">
    <property type="term" value="F:calcium ion binding"/>
    <property type="evidence" value="ECO:0000318"/>
    <property type="project" value="GO_Central"/>
</dbReference>
<evidence type="ECO:0000313" key="6">
    <source>
        <dbReference type="Proteomes" id="UP000001542"/>
    </source>
</evidence>
<dbReference type="InParanoid" id="A2FZR9"/>
<dbReference type="eggNOG" id="KOG1012">
    <property type="taxonomic scope" value="Eukaryota"/>
</dbReference>
<organism evidence="5 6">
    <name type="scientific">Trichomonas vaginalis (strain ATCC PRA-98 / G3)</name>
    <dbReference type="NCBI Taxonomy" id="412133"/>
    <lineage>
        <taxon>Eukaryota</taxon>
        <taxon>Metamonada</taxon>
        <taxon>Parabasalia</taxon>
        <taxon>Trichomonadida</taxon>
        <taxon>Trichomonadidae</taxon>
        <taxon>Trichomonas</taxon>
    </lineage>
</organism>
<dbReference type="Pfam" id="PF00168">
    <property type="entry name" value="C2"/>
    <property type="match status" value="3"/>
</dbReference>
<dbReference type="PANTHER" id="PTHR45911">
    <property type="entry name" value="C2 DOMAIN-CONTAINING PROTEIN"/>
    <property type="match status" value="1"/>
</dbReference>
<sequence length="431" mass="48847">MLSFRVVSCKDLPVSDLSGQSNSYVNVIQLTKSNEKKQITKTNVVQDSLNPAYESNEAKVKVADTQAVIFEVHETEKLGVDILTCTYTLNIPADGNLEEGVKTEQLQKEGPFRLDRKQPYINFEVKKAEDKEEGKEGSKRKKRHSHKKETSSSSSSSSDDEKEDNTPKEPILLDVTVVSATKLAAMDKGGKSDPFAVLSINGKGQEYKTEAIKENRNPEWNAEFHMEAANRNHDKLHIVVYDWDEHNDNDLIGNFKLPLKELPLDTPVEKDVELKKKHAHRKERGTVHLKIVAHKKEQDAPPVPAPAPVNHQAKTEKPKKVILEFSVVYAKDLAAMDLNGKSDPYVILKLNNDGPEQKTEVVKKNKNPVWNQDFTFELKDKQTDILHLSCYDWDDHNEHDLIGDSHLTLYKYVMDTPIERDVQLKKESGPP</sequence>
<dbReference type="InterPro" id="IPR035892">
    <property type="entry name" value="C2_domain_sf"/>
</dbReference>
<feature type="compositionally biased region" description="Basic residues" evidence="3">
    <location>
        <begin position="138"/>
        <end position="147"/>
    </location>
</feature>
<feature type="compositionally biased region" description="Basic and acidic residues" evidence="3">
    <location>
        <begin position="125"/>
        <end position="137"/>
    </location>
</feature>
<dbReference type="EMBL" id="DS114186">
    <property type="protein sequence ID" value="EAX89583.1"/>
    <property type="molecule type" value="Genomic_DNA"/>
</dbReference>
<feature type="domain" description="C2" evidence="4">
    <location>
        <begin position="154"/>
        <end position="272"/>
    </location>
</feature>
<feature type="region of interest" description="Disordered" evidence="3">
    <location>
        <begin position="125"/>
        <end position="172"/>
    </location>
</feature>
<dbReference type="VEuPathDB" id="TrichDB:TVAG_485570"/>
<dbReference type="InterPro" id="IPR000008">
    <property type="entry name" value="C2_dom"/>
</dbReference>
<dbReference type="SUPFAM" id="SSF49562">
    <property type="entry name" value="C2 domain (Calcium/lipid-binding domain, CaLB)"/>
    <property type="match status" value="3"/>
</dbReference>
<dbReference type="SMART" id="SM00239">
    <property type="entry name" value="C2"/>
    <property type="match status" value="3"/>
</dbReference>
<keyword evidence="6" id="KW-1185">Reference proteome</keyword>
<gene>
    <name evidence="5" type="ORF">TVAG_485570</name>
</gene>
<evidence type="ECO:0000256" key="1">
    <source>
        <dbReference type="ARBA" id="ARBA00022723"/>
    </source>
</evidence>
<dbReference type="CDD" id="cd00030">
    <property type="entry name" value="C2"/>
    <property type="match status" value="2"/>
</dbReference>
<reference evidence="5" key="2">
    <citation type="journal article" date="2007" name="Science">
        <title>Draft genome sequence of the sexually transmitted pathogen Trichomonas vaginalis.</title>
        <authorList>
            <person name="Carlton J.M."/>
            <person name="Hirt R.P."/>
            <person name="Silva J.C."/>
            <person name="Delcher A.L."/>
            <person name="Schatz M."/>
            <person name="Zhao Q."/>
            <person name="Wortman J.R."/>
            <person name="Bidwell S.L."/>
            <person name="Alsmark U.C.M."/>
            <person name="Besteiro S."/>
            <person name="Sicheritz-Ponten T."/>
            <person name="Noel C.J."/>
            <person name="Dacks J.B."/>
            <person name="Foster P.G."/>
            <person name="Simillion C."/>
            <person name="Van de Peer Y."/>
            <person name="Miranda-Saavedra D."/>
            <person name="Barton G.J."/>
            <person name="Westrop G.D."/>
            <person name="Mueller S."/>
            <person name="Dessi D."/>
            <person name="Fiori P.L."/>
            <person name="Ren Q."/>
            <person name="Paulsen I."/>
            <person name="Zhang H."/>
            <person name="Bastida-Corcuera F.D."/>
            <person name="Simoes-Barbosa A."/>
            <person name="Brown M.T."/>
            <person name="Hayes R.D."/>
            <person name="Mukherjee M."/>
            <person name="Okumura C.Y."/>
            <person name="Schneider R."/>
            <person name="Smith A.J."/>
            <person name="Vanacova S."/>
            <person name="Villalvazo M."/>
            <person name="Haas B.J."/>
            <person name="Pertea M."/>
            <person name="Feldblyum T.V."/>
            <person name="Utterback T.R."/>
            <person name="Shu C.L."/>
            <person name="Osoegawa K."/>
            <person name="de Jong P.J."/>
            <person name="Hrdy I."/>
            <person name="Horvathova L."/>
            <person name="Zubacova Z."/>
            <person name="Dolezal P."/>
            <person name="Malik S.B."/>
            <person name="Logsdon J.M. Jr."/>
            <person name="Henze K."/>
            <person name="Gupta A."/>
            <person name="Wang C.C."/>
            <person name="Dunne R.L."/>
            <person name="Upcroft J.A."/>
            <person name="Upcroft P."/>
            <person name="White O."/>
            <person name="Salzberg S.L."/>
            <person name="Tang P."/>
            <person name="Chiu C.-H."/>
            <person name="Lee Y.-S."/>
            <person name="Embley T.M."/>
            <person name="Coombs G.H."/>
            <person name="Mottram J.C."/>
            <person name="Tachezy J."/>
            <person name="Fraser-Liggett C.M."/>
            <person name="Johnson P.J."/>
        </authorList>
    </citation>
    <scope>NUCLEOTIDE SEQUENCE [LARGE SCALE GENOMIC DNA]</scope>
    <source>
        <strain evidence="5">G3</strain>
    </source>
</reference>
<evidence type="ECO:0000256" key="3">
    <source>
        <dbReference type="SAM" id="MobiDB-lite"/>
    </source>
</evidence>
<dbReference type="STRING" id="5722.A2FZR9"/>
<name>A2FZR9_TRIV3</name>
<dbReference type="Proteomes" id="UP000001542">
    <property type="component" value="Unassembled WGS sequence"/>
</dbReference>
<dbReference type="AlphaFoldDB" id="A2FZR9"/>
<feature type="domain" description="C2" evidence="4">
    <location>
        <begin position="1"/>
        <end position="106"/>
    </location>
</feature>
<evidence type="ECO:0000256" key="2">
    <source>
        <dbReference type="ARBA" id="ARBA00022837"/>
    </source>
</evidence>
<dbReference type="PANTHER" id="PTHR45911:SF4">
    <property type="entry name" value="MULTIPLE C2 AND TRANSMEMBRANE DOMAIN-CONTAINING PROTEIN"/>
    <property type="match status" value="1"/>
</dbReference>
<proteinExistence type="predicted"/>
<dbReference type="GO" id="GO:0016020">
    <property type="term" value="C:membrane"/>
    <property type="evidence" value="ECO:0000318"/>
    <property type="project" value="GO_Central"/>
</dbReference>
<protein>
    <submittedName>
        <fullName evidence="5">C2 domain containing protein</fullName>
    </submittedName>
</protein>
<dbReference type="VEuPathDB" id="TrichDB:TVAGG3_0507940"/>
<dbReference type="Gene3D" id="2.60.40.150">
    <property type="entry name" value="C2 domain"/>
    <property type="match status" value="3"/>
</dbReference>
<dbReference type="PRINTS" id="PR00360">
    <property type="entry name" value="C2DOMAIN"/>
</dbReference>
<dbReference type="OrthoDB" id="5973539at2759"/>
<feature type="domain" description="C2" evidence="4">
    <location>
        <begin position="303"/>
        <end position="422"/>
    </location>
</feature>
<accession>A2FZR9</accession>
<evidence type="ECO:0000313" key="5">
    <source>
        <dbReference type="EMBL" id="EAX89583.1"/>
    </source>
</evidence>
<keyword evidence="1" id="KW-0479">Metal-binding</keyword>
<evidence type="ECO:0000259" key="4">
    <source>
        <dbReference type="PROSITE" id="PS50004"/>
    </source>
</evidence>
<keyword evidence="2" id="KW-0106">Calcium</keyword>
<reference evidence="5" key="1">
    <citation type="submission" date="2006-10" db="EMBL/GenBank/DDBJ databases">
        <authorList>
            <person name="Amadeo P."/>
            <person name="Zhao Q."/>
            <person name="Wortman J."/>
            <person name="Fraser-Liggett C."/>
            <person name="Carlton J."/>
        </authorList>
    </citation>
    <scope>NUCLEOTIDE SEQUENCE</scope>
    <source>
        <strain evidence="5">G3</strain>
    </source>
</reference>
<dbReference type="PROSITE" id="PS50004">
    <property type="entry name" value="C2"/>
    <property type="match status" value="3"/>
</dbReference>